<gene>
    <name evidence="2" type="ORF">HII31_01168</name>
</gene>
<dbReference type="Proteomes" id="UP000660729">
    <property type="component" value="Unassembled WGS sequence"/>
</dbReference>
<dbReference type="OrthoDB" id="4507347at2759"/>
<dbReference type="InterPro" id="IPR024079">
    <property type="entry name" value="MetalloPept_cat_dom_sf"/>
</dbReference>
<sequence length="359" mass="40398">MLFFLSASLFFVPFLTRINAYSIDPVSCKGKQYDLMLKAAEAAFDLANEAYAAIQPTPRDNNVQRLISLLFGDQADLSRVRDSLRRLQFARTKLEPEGRGMISSNQVMFYCDLERVRRSERLGQSRWIDSVTNRMFNDNQGETVETCKSSLDTTLAVTWNPDEKVVPQEGRFVSTATPSQVTLCPWFINWAVNEDYQVWNDMSLKVVAATAAIPLLTRNPFNYPLTPVDAFGLLERVILHELTHTTLGGKSEDVEMQQGGLWPLKIAYGWRATRNLVEQGVQGEDLPSKNADSIALFAMGIKLLGQETPTYIEDNGSLSKTVPGSSKRKVQSTLRYRSTPAAFEGFVKMIRETRADPDF</sequence>
<accession>A0A8H6RU16</accession>
<organism evidence="2 3">
    <name type="scientific">Pseudocercospora fuligena</name>
    <dbReference type="NCBI Taxonomy" id="685502"/>
    <lineage>
        <taxon>Eukaryota</taxon>
        <taxon>Fungi</taxon>
        <taxon>Dikarya</taxon>
        <taxon>Ascomycota</taxon>
        <taxon>Pezizomycotina</taxon>
        <taxon>Dothideomycetes</taxon>
        <taxon>Dothideomycetidae</taxon>
        <taxon>Mycosphaerellales</taxon>
        <taxon>Mycosphaerellaceae</taxon>
        <taxon>Pseudocercospora</taxon>
    </lineage>
</organism>
<evidence type="ECO:0008006" key="4">
    <source>
        <dbReference type="Google" id="ProtNLM"/>
    </source>
</evidence>
<comment type="caution">
    <text evidence="2">The sequence shown here is derived from an EMBL/GenBank/DDBJ whole genome shotgun (WGS) entry which is preliminary data.</text>
</comment>
<reference evidence="2" key="1">
    <citation type="submission" date="2020-04" db="EMBL/GenBank/DDBJ databases">
        <title>Draft genome resource of the tomato pathogen Pseudocercospora fuligena.</title>
        <authorList>
            <person name="Zaccaron A."/>
        </authorList>
    </citation>
    <scope>NUCLEOTIDE SEQUENCE</scope>
    <source>
        <strain evidence="2">PF001</strain>
    </source>
</reference>
<keyword evidence="3" id="KW-1185">Reference proteome</keyword>
<proteinExistence type="predicted"/>
<feature type="chain" id="PRO_5034152876" description="Lysine-specific metallo-endopeptidase domain-containing protein" evidence="1">
    <location>
        <begin position="21"/>
        <end position="359"/>
    </location>
</feature>
<dbReference type="AlphaFoldDB" id="A0A8H6RU16"/>
<evidence type="ECO:0000256" key="1">
    <source>
        <dbReference type="SAM" id="SignalP"/>
    </source>
</evidence>
<feature type="signal peptide" evidence="1">
    <location>
        <begin position="1"/>
        <end position="20"/>
    </location>
</feature>
<name>A0A8H6RU16_9PEZI</name>
<keyword evidence="1" id="KW-0732">Signal</keyword>
<evidence type="ECO:0000313" key="3">
    <source>
        <dbReference type="Proteomes" id="UP000660729"/>
    </source>
</evidence>
<protein>
    <recommendedName>
        <fullName evidence="4">Lysine-specific metallo-endopeptidase domain-containing protein</fullName>
    </recommendedName>
</protein>
<dbReference type="Gene3D" id="3.40.390.10">
    <property type="entry name" value="Collagenase (Catalytic Domain)"/>
    <property type="match status" value="1"/>
</dbReference>
<dbReference type="EMBL" id="JABCIY010000015">
    <property type="protein sequence ID" value="KAF7197358.1"/>
    <property type="molecule type" value="Genomic_DNA"/>
</dbReference>
<dbReference type="GO" id="GO:0008237">
    <property type="term" value="F:metallopeptidase activity"/>
    <property type="evidence" value="ECO:0007669"/>
    <property type="project" value="InterPro"/>
</dbReference>
<evidence type="ECO:0000313" key="2">
    <source>
        <dbReference type="EMBL" id="KAF7197358.1"/>
    </source>
</evidence>